<feature type="compositionally biased region" description="Acidic residues" evidence="1">
    <location>
        <begin position="737"/>
        <end position="750"/>
    </location>
</feature>
<feature type="compositionally biased region" description="Low complexity" evidence="1">
    <location>
        <begin position="175"/>
        <end position="189"/>
    </location>
</feature>
<dbReference type="GO" id="GO:1990116">
    <property type="term" value="P:ribosome-associated ubiquitin-dependent protein catabolic process"/>
    <property type="evidence" value="ECO:0007669"/>
    <property type="project" value="TreeGrafter"/>
</dbReference>
<accession>A0AAW0FFF2</accession>
<keyword evidence="3" id="KW-1185">Reference proteome</keyword>
<evidence type="ECO:0000313" key="3">
    <source>
        <dbReference type="Proteomes" id="UP001385951"/>
    </source>
</evidence>
<feature type="compositionally biased region" description="Acidic residues" evidence="1">
    <location>
        <begin position="710"/>
        <end position="719"/>
    </location>
</feature>
<dbReference type="GO" id="GO:1990112">
    <property type="term" value="C:RQC complex"/>
    <property type="evidence" value="ECO:0007669"/>
    <property type="project" value="TreeGrafter"/>
</dbReference>
<comment type="caution">
    <text evidence="2">The sequence shown here is derived from an EMBL/GenBank/DDBJ whole genome shotgun (WGS) entry which is preliminary data.</text>
</comment>
<dbReference type="PANTHER" id="PTHR22684:SF0">
    <property type="entry name" value="RIBOSOME QUALITY CONTROL COMPLEX SUBUNIT TCF25"/>
    <property type="match status" value="1"/>
</dbReference>
<dbReference type="EMBL" id="JASBNA010000050">
    <property type="protein sequence ID" value="KAK7680310.1"/>
    <property type="molecule type" value="Genomic_DNA"/>
</dbReference>
<feature type="compositionally biased region" description="Polar residues" evidence="1">
    <location>
        <begin position="75"/>
        <end position="89"/>
    </location>
</feature>
<evidence type="ECO:0000313" key="2">
    <source>
        <dbReference type="EMBL" id="KAK7680310.1"/>
    </source>
</evidence>
<dbReference type="GO" id="GO:0072344">
    <property type="term" value="P:rescue of stalled ribosome"/>
    <property type="evidence" value="ECO:0007669"/>
    <property type="project" value="TreeGrafter"/>
</dbReference>
<dbReference type="InterPro" id="IPR006994">
    <property type="entry name" value="TCF25/Rqc1"/>
</dbReference>
<sequence>MPPRLSKRQIREQEELAAFDVKDESPVEGESEEGPTVPLRTGAFAALMSGGGSEKEESEEEPEKKKKKKASSAATPANTSHDIEPTSTPKSKKKAVKKQQQKSKAKDSSGADDLDKALAELSLKYPTLRQPAASGSSTPSQAQAHSAFYSLLSVTLANLDAEAEFRKFFGAKVVSSNKTSSSPGPSSSKQRGGALSRSNLARPQPGWWPAYLRDGLSLRVLTDEEMETRNKRHGWQLDLPGEKVWSVEYSKKYKSVTRSFVAMVLSGDPEGFWQTLRVYPYHADTLLQVSEVYFHREEHSTAADFIARALFTYERAFNGVGSFNFTSGTNRLDFDHVENRPFFLALHRHIVDLARRGCVRTAFEVTKLLYSLDPSTDPHGSLLHLDFLALKTSQTQWLLDLWDAHLQLPSSRRLSAQALPNWNYSRALALYMQEGKKEGHEASTKVLVEAVKTFPMVVPLLADKTDFPVSDEVRRHSAFRIQLDARSMSNETESILHLISHIYVQRTAALWKTNASASWFTDAVSAAFSSVPTILPVFKSSPFVNTPTLRNSIYRHVLALESPATRSLLSFIPAQTVSSRNLSCDPLPPPTKLNSYDLTGPFFASLSPDDDPLQLRPRGRRANERMLERLVPDPEFRRQLQALFDGNEALRRQFPGGVVQFAQIAGQFPEVLDDLMIAQFAGGQEGAQGVVPVQFGDAGMPGGMPGEQHDDVDTDDENDLPARPAGVARAVDARVENEDEEDDEEDEETEVAPLPVRMLRNVLNRFWGGGQQAENESSEEEEDAHSSAHEDDVD</sequence>
<feature type="region of interest" description="Disordered" evidence="1">
    <location>
        <begin position="175"/>
        <end position="201"/>
    </location>
</feature>
<reference evidence="2 3" key="1">
    <citation type="submission" date="2022-09" db="EMBL/GenBank/DDBJ databases">
        <authorList>
            <person name="Palmer J.M."/>
        </authorList>
    </citation>
    <scope>NUCLEOTIDE SEQUENCE [LARGE SCALE GENOMIC DNA]</scope>
    <source>
        <strain evidence="2 3">DSM 7382</strain>
    </source>
</reference>
<gene>
    <name evidence="2" type="ORF">QCA50_016550</name>
</gene>
<dbReference type="PANTHER" id="PTHR22684">
    <property type="entry name" value="NULP1-RELATED"/>
    <property type="match status" value="1"/>
</dbReference>
<organism evidence="2 3">
    <name type="scientific">Cerrena zonata</name>
    <dbReference type="NCBI Taxonomy" id="2478898"/>
    <lineage>
        <taxon>Eukaryota</taxon>
        <taxon>Fungi</taxon>
        <taxon>Dikarya</taxon>
        <taxon>Basidiomycota</taxon>
        <taxon>Agaricomycotina</taxon>
        <taxon>Agaricomycetes</taxon>
        <taxon>Polyporales</taxon>
        <taxon>Cerrenaceae</taxon>
        <taxon>Cerrena</taxon>
    </lineage>
</organism>
<dbReference type="Pfam" id="PF04910">
    <property type="entry name" value="Tcf25"/>
    <property type="match status" value="1"/>
</dbReference>
<feature type="region of interest" description="Disordered" evidence="1">
    <location>
        <begin position="696"/>
        <end position="755"/>
    </location>
</feature>
<dbReference type="AlphaFoldDB" id="A0AAW0FFF2"/>
<feature type="compositionally biased region" description="Basic and acidic residues" evidence="1">
    <location>
        <begin position="784"/>
        <end position="794"/>
    </location>
</feature>
<name>A0AAW0FFF2_9APHY</name>
<feature type="region of interest" description="Disordered" evidence="1">
    <location>
        <begin position="768"/>
        <end position="794"/>
    </location>
</feature>
<feature type="region of interest" description="Disordered" evidence="1">
    <location>
        <begin position="1"/>
        <end position="113"/>
    </location>
</feature>
<feature type="compositionally biased region" description="Basic residues" evidence="1">
    <location>
        <begin position="90"/>
        <end position="103"/>
    </location>
</feature>
<feature type="compositionally biased region" description="Basic and acidic residues" evidence="1">
    <location>
        <begin position="9"/>
        <end position="25"/>
    </location>
</feature>
<proteinExistence type="predicted"/>
<evidence type="ECO:0000256" key="1">
    <source>
        <dbReference type="SAM" id="MobiDB-lite"/>
    </source>
</evidence>
<dbReference type="Proteomes" id="UP001385951">
    <property type="component" value="Unassembled WGS sequence"/>
</dbReference>
<protein>
    <recommendedName>
        <fullName evidence="4">DUF654-domain-containing protein</fullName>
    </recommendedName>
</protein>
<feature type="compositionally biased region" description="Basic and acidic residues" evidence="1">
    <location>
        <begin position="104"/>
        <end position="113"/>
    </location>
</feature>
<evidence type="ECO:0008006" key="4">
    <source>
        <dbReference type="Google" id="ProtNLM"/>
    </source>
</evidence>